<dbReference type="Proteomes" id="UP000244152">
    <property type="component" value="Unassembled WGS sequence"/>
</dbReference>
<comment type="caution">
    <text evidence="1">The sequence shown here is derived from an EMBL/GenBank/DDBJ whole genome shotgun (WGS) entry which is preliminary data.</text>
</comment>
<dbReference type="Gene3D" id="2.60.40.420">
    <property type="entry name" value="Cupredoxins - blue copper proteins"/>
    <property type="match status" value="1"/>
</dbReference>
<proteinExistence type="predicted"/>
<dbReference type="SUPFAM" id="SSF49503">
    <property type="entry name" value="Cupredoxins"/>
    <property type="match status" value="1"/>
</dbReference>
<reference evidence="1 2" key="1">
    <citation type="submission" date="2018-04" db="EMBL/GenBank/DDBJ databases">
        <title>Active sludge and wastewater microbial communities from Klosterneuburg, Austria.</title>
        <authorList>
            <person name="Wagner M."/>
        </authorList>
    </citation>
    <scope>NUCLEOTIDE SEQUENCE [LARGE SCALE GENOMIC DNA]</scope>
    <source>
        <strain evidence="1 2">Nl12</strain>
    </source>
</reference>
<protein>
    <submittedName>
        <fullName evidence="1">Plastocyanin</fullName>
    </submittedName>
</protein>
<gene>
    <name evidence="1" type="ORF">C8R21_10134</name>
</gene>
<evidence type="ECO:0000313" key="2">
    <source>
        <dbReference type="Proteomes" id="UP000244152"/>
    </source>
</evidence>
<evidence type="ECO:0000313" key="1">
    <source>
        <dbReference type="EMBL" id="PTQ83348.1"/>
    </source>
</evidence>
<organism evidence="1 2">
    <name type="scientific">Nitrosospira multiformis</name>
    <dbReference type="NCBI Taxonomy" id="1231"/>
    <lineage>
        <taxon>Bacteria</taxon>
        <taxon>Pseudomonadati</taxon>
        <taxon>Pseudomonadota</taxon>
        <taxon>Betaproteobacteria</taxon>
        <taxon>Nitrosomonadales</taxon>
        <taxon>Nitrosomonadaceae</taxon>
        <taxon>Nitrosospira</taxon>
    </lineage>
</organism>
<dbReference type="InterPro" id="IPR008972">
    <property type="entry name" value="Cupredoxin"/>
</dbReference>
<accession>A0A2T5IHQ3</accession>
<dbReference type="EMBL" id="QAOK01000001">
    <property type="protein sequence ID" value="PTQ83348.1"/>
    <property type="molecule type" value="Genomic_DNA"/>
</dbReference>
<sequence>MCKFPRRISAFHDKEIIRRGYHHETTVFLFHRFLSLLLVLVISFTAGRVAAQSENEPYRATISSDGVQHVNIRAGDYFFRPRHIIVKVNAPVMLVVRVEQGVIPHGLVLKAPKANISIDEDLSRESQTFTFTPTAPGKYAFYCPKKLLFFKSHREHGMEGVLEVVE</sequence>
<dbReference type="AlphaFoldDB" id="A0A2T5IHQ3"/>
<name>A0A2T5IHQ3_9PROT</name>